<keyword evidence="1" id="KW-0472">Membrane</keyword>
<name>A0A0D0B0F9_9AGAR</name>
<organism evidence="2 3">
    <name type="scientific">Collybiopsis luxurians FD-317 M1</name>
    <dbReference type="NCBI Taxonomy" id="944289"/>
    <lineage>
        <taxon>Eukaryota</taxon>
        <taxon>Fungi</taxon>
        <taxon>Dikarya</taxon>
        <taxon>Basidiomycota</taxon>
        <taxon>Agaricomycotina</taxon>
        <taxon>Agaricomycetes</taxon>
        <taxon>Agaricomycetidae</taxon>
        <taxon>Agaricales</taxon>
        <taxon>Marasmiineae</taxon>
        <taxon>Omphalotaceae</taxon>
        <taxon>Collybiopsis</taxon>
        <taxon>Collybiopsis luxurians</taxon>
    </lineage>
</organism>
<evidence type="ECO:0000313" key="2">
    <source>
        <dbReference type="EMBL" id="KIK56515.1"/>
    </source>
</evidence>
<proteinExistence type="predicted"/>
<dbReference type="AlphaFoldDB" id="A0A0D0B0F9"/>
<keyword evidence="3" id="KW-1185">Reference proteome</keyword>
<feature type="transmembrane region" description="Helical" evidence="1">
    <location>
        <begin position="116"/>
        <end position="138"/>
    </location>
</feature>
<dbReference type="HOGENOM" id="CLU_087994_0_0_1"/>
<keyword evidence="1" id="KW-0812">Transmembrane</keyword>
<evidence type="ECO:0000313" key="3">
    <source>
        <dbReference type="Proteomes" id="UP000053593"/>
    </source>
</evidence>
<dbReference type="Proteomes" id="UP000053593">
    <property type="component" value="Unassembled WGS sequence"/>
</dbReference>
<accession>A0A0D0B0F9</accession>
<gene>
    <name evidence="2" type="ORF">GYMLUDRAFT_87250</name>
</gene>
<feature type="transmembrane region" description="Helical" evidence="1">
    <location>
        <begin position="164"/>
        <end position="190"/>
    </location>
</feature>
<evidence type="ECO:0000256" key="1">
    <source>
        <dbReference type="SAM" id="Phobius"/>
    </source>
</evidence>
<sequence length="269" mass="30529">MQQSNLTSALRHYTVAHSLIISTFCLFSDSPFTFHTIDGLTELKFLVGGMTFWSTVISFSFLSLSCFISLSFLVLRWTIDLVMYFRPHLKAITINRAAERKARREAEDKDMPSKRAVWSSVFFYISVGITLFLGDLILHHPKGSTTFEDGFLFRILYLCDKACIIVYVQVLLLAFNILLAIILFFGQALVYHRRQQRAPSADPLLPGKESYSVPGETIVVQPRQNFAQVLEESLTDLSDGMDAMYEKVVMFVALPDATTRQDKESLIKA</sequence>
<feature type="transmembrane region" description="Helical" evidence="1">
    <location>
        <begin position="12"/>
        <end position="32"/>
    </location>
</feature>
<protein>
    <submittedName>
        <fullName evidence="2">Uncharacterized protein</fullName>
    </submittedName>
</protein>
<keyword evidence="1" id="KW-1133">Transmembrane helix</keyword>
<dbReference type="EMBL" id="KN834797">
    <property type="protein sequence ID" value="KIK56515.1"/>
    <property type="molecule type" value="Genomic_DNA"/>
</dbReference>
<feature type="transmembrane region" description="Helical" evidence="1">
    <location>
        <begin position="52"/>
        <end position="75"/>
    </location>
</feature>
<reference evidence="2 3" key="1">
    <citation type="submission" date="2014-04" db="EMBL/GenBank/DDBJ databases">
        <title>Evolutionary Origins and Diversification of the Mycorrhizal Mutualists.</title>
        <authorList>
            <consortium name="DOE Joint Genome Institute"/>
            <consortium name="Mycorrhizal Genomics Consortium"/>
            <person name="Kohler A."/>
            <person name="Kuo A."/>
            <person name="Nagy L.G."/>
            <person name="Floudas D."/>
            <person name="Copeland A."/>
            <person name="Barry K.W."/>
            <person name="Cichocki N."/>
            <person name="Veneault-Fourrey C."/>
            <person name="LaButti K."/>
            <person name="Lindquist E.A."/>
            <person name="Lipzen A."/>
            <person name="Lundell T."/>
            <person name="Morin E."/>
            <person name="Murat C."/>
            <person name="Riley R."/>
            <person name="Ohm R."/>
            <person name="Sun H."/>
            <person name="Tunlid A."/>
            <person name="Henrissat B."/>
            <person name="Grigoriev I.V."/>
            <person name="Hibbett D.S."/>
            <person name="Martin F."/>
        </authorList>
    </citation>
    <scope>NUCLEOTIDE SEQUENCE [LARGE SCALE GENOMIC DNA]</scope>
    <source>
        <strain evidence="2 3">FD-317 M1</strain>
    </source>
</reference>